<dbReference type="Proteomes" id="UP001634394">
    <property type="component" value="Unassembled WGS sequence"/>
</dbReference>
<sequence>MCVCVCVIDRIKGAENSEVINGMFSWYAGQDPERDPNTIEISEIKKACRYADKNNKYVAKEEIVAMLTELNLPSSRYAEELLWRINLGIPSHISSMFENMDKQGITEQCPSSNYNYTILLNNFPRSFYSVISMPITFYEDRIA</sequence>
<comment type="caution">
    <text evidence="1">The sequence shown here is derived from an EMBL/GenBank/DDBJ whole genome shotgun (WGS) entry which is preliminary data.</text>
</comment>
<reference evidence="1 2" key="1">
    <citation type="submission" date="2024-11" db="EMBL/GenBank/DDBJ databases">
        <title>Chromosome-level genome assembly of the freshwater bivalve Anodonta woodiana.</title>
        <authorList>
            <person name="Chen X."/>
        </authorList>
    </citation>
    <scope>NUCLEOTIDE SEQUENCE [LARGE SCALE GENOMIC DNA]</scope>
    <source>
        <strain evidence="1">MN2024</strain>
        <tissue evidence="1">Gills</tissue>
    </source>
</reference>
<dbReference type="EMBL" id="JBJQND010000014">
    <property type="protein sequence ID" value="KAL3855374.1"/>
    <property type="molecule type" value="Genomic_DNA"/>
</dbReference>
<dbReference type="AlphaFoldDB" id="A0ABD3V154"/>
<keyword evidence="2" id="KW-1185">Reference proteome</keyword>
<evidence type="ECO:0000313" key="1">
    <source>
        <dbReference type="EMBL" id="KAL3855374.1"/>
    </source>
</evidence>
<name>A0ABD3V154_SINWO</name>
<accession>A0ABD3V154</accession>
<protein>
    <submittedName>
        <fullName evidence="1">Uncharacterized protein</fullName>
    </submittedName>
</protein>
<proteinExistence type="predicted"/>
<organism evidence="1 2">
    <name type="scientific">Sinanodonta woodiana</name>
    <name type="common">Chinese pond mussel</name>
    <name type="synonym">Anodonta woodiana</name>
    <dbReference type="NCBI Taxonomy" id="1069815"/>
    <lineage>
        <taxon>Eukaryota</taxon>
        <taxon>Metazoa</taxon>
        <taxon>Spiralia</taxon>
        <taxon>Lophotrochozoa</taxon>
        <taxon>Mollusca</taxon>
        <taxon>Bivalvia</taxon>
        <taxon>Autobranchia</taxon>
        <taxon>Heteroconchia</taxon>
        <taxon>Palaeoheterodonta</taxon>
        <taxon>Unionida</taxon>
        <taxon>Unionoidea</taxon>
        <taxon>Unionidae</taxon>
        <taxon>Unioninae</taxon>
        <taxon>Sinanodonta</taxon>
    </lineage>
</organism>
<gene>
    <name evidence="1" type="ORF">ACJMK2_014585</name>
</gene>
<evidence type="ECO:0000313" key="2">
    <source>
        <dbReference type="Proteomes" id="UP001634394"/>
    </source>
</evidence>